<protein>
    <submittedName>
        <fullName evidence="2">Uncharacterized protein</fullName>
    </submittedName>
</protein>
<dbReference type="Proteomes" id="UP000276133">
    <property type="component" value="Unassembled WGS sequence"/>
</dbReference>
<comment type="caution">
    <text evidence="2">The sequence shown here is derived from an EMBL/GenBank/DDBJ whole genome shotgun (WGS) entry which is preliminary data.</text>
</comment>
<evidence type="ECO:0000313" key="3">
    <source>
        <dbReference type="Proteomes" id="UP000276133"/>
    </source>
</evidence>
<name>A0A3M7RCR6_BRAPC</name>
<feature type="compositionally biased region" description="Polar residues" evidence="1">
    <location>
        <begin position="8"/>
        <end position="24"/>
    </location>
</feature>
<gene>
    <name evidence="2" type="ORF">BpHYR1_003420</name>
</gene>
<keyword evidence="3" id="KW-1185">Reference proteome</keyword>
<organism evidence="2 3">
    <name type="scientific">Brachionus plicatilis</name>
    <name type="common">Marine rotifer</name>
    <name type="synonym">Brachionus muelleri</name>
    <dbReference type="NCBI Taxonomy" id="10195"/>
    <lineage>
        <taxon>Eukaryota</taxon>
        <taxon>Metazoa</taxon>
        <taxon>Spiralia</taxon>
        <taxon>Gnathifera</taxon>
        <taxon>Rotifera</taxon>
        <taxon>Eurotatoria</taxon>
        <taxon>Monogononta</taxon>
        <taxon>Pseudotrocha</taxon>
        <taxon>Ploima</taxon>
        <taxon>Brachionidae</taxon>
        <taxon>Brachionus</taxon>
    </lineage>
</organism>
<reference evidence="2 3" key="1">
    <citation type="journal article" date="2018" name="Sci. Rep.">
        <title>Genomic signatures of local adaptation to the degree of environmental predictability in rotifers.</title>
        <authorList>
            <person name="Franch-Gras L."/>
            <person name="Hahn C."/>
            <person name="Garcia-Roger E.M."/>
            <person name="Carmona M.J."/>
            <person name="Serra M."/>
            <person name="Gomez A."/>
        </authorList>
    </citation>
    <scope>NUCLEOTIDE SEQUENCE [LARGE SCALE GENOMIC DNA]</scope>
    <source>
        <strain evidence="2">HYR1</strain>
    </source>
</reference>
<dbReference type="EMBL" id="REGN01003705">
    <property type="protein sequence ID" value="RNA21251.1"/>
    <property type="molecule type" value="Genomic_DNA"/>
</dbReference>
<proteinExistence type="predicted"/>
<evidence type="ECO:0000256" key="1">
    <source>
        <dbReference type="SAM" id="MobiDB-lite"/>
    </source>
</evidence>
<dbReference type="AlphaFoldDB" id="A0A3M7RCR6"/>
<evidence type="ECO:0000313" key="2">
    <source>
        <dbReference type="EMBL" id="RNA21251.1"/>
    </source>
</evidence>
<accession>A0A3M7RCR6</accession>
<feature type="region of interest" description="Disordered" evidence="1">
    <location>
        <begin position="1"/>
        <end position="38"/>
    </location>
</feature>
<sequence>MIIEESDSSLTSINQRSAANNLNDTDNESEDIIPPKKARGETKMYDYYNGRNLGTKLSNLKFSKCERGLFSYFLKFNPKKIILIVLSDLVALGLPKQLSFNLIIWQIEK</sequence>